<dbReference type="PROSITE" id="PS51767">
    <property type="entry name" value="PEPTIDASE_A1"/>
    <property type="match status" value="1"/>
</dbReference>
<organism evidence="13 14">
    <name type="scientific">Coemansia brasiliensis</name>
    <dbReference type="NCBI Taxonomy" id="2650707"/>
    <lineage>
        <taxon>Eukaryota</taxon>
        <taxon>Fungi</taxon>
        <taxon>Fungi incertae sedis</taxon>
        <taxon>Zoopagomycota</taxon>
        <taxon>Kickxellomycotina</taxon>
        <taxon>Kickxellomycetes</taxon>
        <taxon>Kickxellales</taxon>
        <taxon>Kickxellaceae</taxon>
        <taxon>Coemansia</taxon>
    </lineage>
</organism>
<feature type="compositionally biased region" description="Low complexity" evidence="11">
    <location>
        <begin position="520"/>
        <end position="529"/>
    </location>
</feature>
<dbReference type="GO" id="GO:0006508">
    <property type="term" value="P:proteolysis"/>
    <property type="evidence" value="ECO:0007669"/>
    <property type="project" value="UniProtKB-KW"/>
</dbReference>
<feature type="region of interest" description="Disordered" evidence="11">
    <location>
        <begin position="520"/>
        <end position="558"/>
    </location>
</feature>
<keyword evidence="5" id="KW-0732">Signal</keyword>
<evidence type="ECO:0000256" key="4">
    <source>
        <dbReference type="ARBA" id="ARBA00022670"/>
    </source>
</evidence>
<dbReference type="Gene3D" id="2.40.70.10">
    <property type="entry name" value="Acid Proteases"/>
    <property type="match status" value="2"/>
</dbReference>
<keyword evidence="14" id="KW-1185">Reference proteome</keyword>
<dbReference type="InterPro" id="IPR001461">
    <property type="entry name" value="Aspartic_peptidase_A1"/>
</dbReference>
<keyword evidence="7 10" id="KW-0378">Hydrolase</keyword>
<dbReference type="Pfam" id="PF00026">
    <property type="entry name" value="Asp"/>
    <property type="match status" value="1"/>
</dbReference>
<sequence>MEASHSAIAIKHAVSPKTQQRNVHSSKQFRATARADVDPDDSGTEDKLDSKVDEISAGTSSDDSFSSTATENELSDDSASIDDLELSTMDIKTTDTTHDEKTQKNATLKHKGSSSEGSKDSDTATNETPKITAIHKPQTITIQLASSQANINDSSSSPPGNRGFQSYYGEIEMGTPPQHFRVVFDTGSSDFWIPSVECDSTACETHSRFSHSNSSSYKTSHVPFSLNYGSGGLIGQVGADKLHIGNVTVEDVHVGLATHMSRFFRTARFDGVFGLGFPGLSRIQSQTPLYAMVQAGLLEKPIFSFWVREGHGGQHAGGEVVLGGVNPQRFEGNGRVLPIVRKMYWEVELNGLLINNYPVPSISSQTAIIDTGTSLIVLPAIDADVVNQALGAVPLYDEYGLYAIDCHKSNKPPVKFVFAGEEFAIHPTHYILPVGPGRCVSAFAASTSPELSRWVIGNSFLRAWHTTFDVENFEIKLAKAVQPDGPAEPASDSASNTIAAAANSQLERIVEALATAHLVKTSSTSTSAKPTKHLASKHTSSSNTPTPTSNPIHHHSNI</sequence>
<evidence type="ECO:0000259" key="12">
    <source>
        <dbReference type="PROSITE" id="PS51767"/>
    </source>
</evidence>
<keyword evidence="9" id="KW-1015">Disulfide bond</keyword>
<feature type="compositionally biased region" description="Low complexity" evidence="11">
    <location>
        <begin position="538"/>
        <end position="551"/>
    </location>
</feature>
<evidence type="ECO:0000256" key="3">
    <source>
        <dbReference type="ARBA" id="ARBA00013205"/>
    </source>
</evidence>
<evidence type="ECO:0000256" key="9">
    <source>
        <dbReference type="PIRSR" id="PIRSR601461-2"/>
    </source>
</evidence>
<evidence type="ECO:0000256" key="6">
    <source>
        <dbReference type="ARBA" id="ARBA00022750"/>
    </source>
</evidence>
<comment type="catalytic activity">
    <reaction evidence="1">
        <text>Hydrolysis of proteins with broad specificity similar to that of pepsin A, preferring hydrophobic residues at P1 and P1'. Clots milk and activates trypsinogen. Does not cleave 4-Gln-|-His-5, but does cleave 10-His-|-Leu-11 and 12-Val-|-Glu-13 in B chain of insulin.</text>
        <dbReference type="EC" id="3.4.23.21"/>
    </reaction>
</comment>
<dbReference type="FunFam" id="2.40.70.10:FF:000115">
    <property type="entry name" value="Lysosomal aspartic protease"/>
    <property type="match status" value="1"/>
</dbReference>
<proteinExistence type="inferred from homology"/>
<evidence type="ECO:0000256" key="8">
    <source>
        <dbReference type="PIRSR" id="PIRSR601461-1"/>
    </source>
</evidence>
<dbReference type="InterPro" id="IPR033121">
    <property type="entry name" value="PEPTIDASE_A1"/>
</dbReference>
<dbReference type="GO" id="GO:0004190">
    <property type="term" value="F:aspartic-type endopeptidase activity"/>
    <property type="evidence" value="ECO:0007669"/>
    <property type="project" value="UniProtKB-KW"/>
</dbReference>
<evidence type="ECO:0000256" key="5">
    <source>
        <dbReference type="ARBA" id="ARBA00022729"/>
    </source>
</evidence>
<accession>A0A9W8I7C2</accession>
<keyword evidence="6 10" id="KW-0064">Aspartyl protease</keyword>
<dbReference type="OrthoDB" id="15189at2759"/>
<feature type="compositionally biased region" description="Low complexity" evidence="11">
    <location>
        <begin position="56"/>
        <end position="70"/>
    </location>
</feature>
<evidence type="ECO:0000256" key="2">
    <source>
        <dbReference type="ARBA" id="ARBA00007447"/>
    </source>
</evidence>
<feature type="compositionally biased region" description="Basic and acidic residues" evidence="11">
    <location>
        <begin position="44"/>
        <end position="54"/>
    </location>
</feature>
<protein>
    <recommendedName>
        <fullName evidence="3">rhizopuspepsin</fullName>
        <ecNumber evidence="3">3.4.23.21</ecNumber>
    </recommendedName>
</protein>
<dbReference type="EMBL" id="JANBUW010000059">
    <property type="protein sequence ID" value="KAJ2849769.1"/>
    <property type="molecule type" value="Genomic_DNA"/>
</dbReference>
<dbReference type="PRINTS" id="PR00792">
    <property type="entry name" value="PEPSIN"/>
</dbReference>
<evidence type="ECO:0000256" key="1">
    <source>
        <dbReference type="ARBA" id="ARBA00001130"/>
    </source>
</evidence>
<dbReference type="PANTHER" id="PTHR47966:SF51">
    <property type="entry name" value="BETA-SITE APP-CLEAVING ENZYME, ISOFORM A-RELATED"/>
    <property type="match status" value="1"/>
</dbReference>
<dbReference type="InterPro" id="IPR001969">
    <property type="entry name" value="Aspartic_peptidase_AS"/>
</dbReference>
<feature type="region of interest" description="Disordered" evidence="11">
    <location>
        <begin position="1"/>
        <end position="137"/>
    </location>
</feature>
<name>A0A9W8I7C2_9FUNG</name>
<evidence type="ECO:0000313" key="14">
    <source>
        <dbReference type="Proteomes" id="UP001139887"/>
    </source>
</evidence>
<evidence type="ECO:0000256" key="10">
    <source>
        <dbReference type="RuleBase" id="RU000454"/>
    </source>
</evidence>
<feature type="active site" evidence="8">
    <location>
        <position position="370"/>
    </location>
</feature>
<dbReference type="InterPro" id="IPR021109">
    <property type="entry name" value="Peptidase_aspartic_dom_sf"/>
</dbReference>
<feature type="compositionally biased region" description="Acidic residues" evidence="11">
    <location>
        <begin position="73"/>
        <end position="85"/>
    </location>
</feature>
<dbReference type="EC" id="3.4.23.21" evidence="3"/>
<comment type="caution">
    <text evidence="13">The sequence shown here is derived from an EMBL/GenBank/DDBJ whole genome shotgun (WGS) entry which is preliminary data.</text>
</comment>
<feature type="disulfide bond" evidence="9">
    <location>
        <begin position="198"/>
        <end position="203"/>
    </location>
</feature>
<comment type="similarity">
    <text evidence="2 10">Belongs to the peptidase A1 family.</text>
</comment>
<gene>
    <name evidence="13" type="primary">APR1_2</name>
    <name evidence="13" type="ORF">IWW36_002390</name>
</gene>
<dbReference type="PANTHER" id="PTHR47966">
    <property type="entry name" value="BETA-SITE APP-CLEAVING ENZYME, ISOFORM A-RELATED"/>
    <property type="match status" value="1"/>
</dbReference>
<feature type="compositionally biased region" description="Polar residues" evidence="11">
    <location>
        <begin position="16"/>
        <end position="29"/>
    </location>
</feature>
<feature type="domain" description="Peptidase A1" evidence="12">
    <location>
        <begin position="167"/>
        <end position="478"/>
    </location>
</feature>
<dbReference type="PROSITE" id="PS00141">
    <property type="entry name" value="ASP_PROTEASE"/>
    <property type="match status" value="2"/>
</dbReference>
<evidence type="ECO:0000256" key="11">
    <source>
        <dbReference type="SAM" id="MobiDB-lite"/>
    </source>
</evidence>
<dbReference type="Proteomes" id="UP001139887">
    <property type="component" value="Unassembled WGS sequence"/>
</dbReference>
<dbReference type="AlphaFoldDB" id="A0A9W8I7C2"/>
<reference evidence="13" key="1">
    <citation type="submission" date="2022-07" db="EMBL/GenBank/DDBJ databases">
        <title>Phylogenomic reconstructions and comparative analyses of Kickxellomycotina fungi.</title>
        <authorList>
            <person name="Reynolds N.K."/>
            <person name="Stajich J.E."/>
            <person name="Barry K."/>
            <person name="Grigoriev I.V."/>
            <person name="Crous P."/>
            <person name="Smith M.E."/>
        </authorList>
    </citation>
    <scope>NUCLEOTIDE SEQUENCE</scope>
    <source>
        <strain evidence="13">NRRL 1566</strain>
    </source>
</reference>
<feature type="active site" evidence="8">
    <location>
        <position position="185"/>
    </location>
</feature>
<dbReference type="SUPFAM" id="SSF50630">
    <property type="entry name" value="Acid proteases"/>
    <property type="match status" value="1"/>
</dbReference>
<evidence type="ECO:0000313" key="13">
    <source>
        <dbReference type="EMBL" id="KAJ2849769.1"/>
    </source>
</evidence>
<keyword evidence="4 10" id="KW-0645">Protease</keyword>
<evidence type="ECO:0000256" key="7">
    <source>
        <dbReference type="ARBA" id="ARBA00022801"/>
    </source>
</evidence>
<feature type="disulfide bond" evidence="9">
    <location>
        <begin position="406"/>
        <end position="439"/>
    </location>
</feature>
<feature type="compositionally biased region" description="Basic and acidic residues" evidence="11">
    <location>
        <begin position="92"/>
        <end position="103"/>
    </location>
</feature>